<proteinExistence type="predicted"/>
<keyword evidence="1" id="KW-0472">Membrane</keyword>
<feature type="transmembrane region" description="Helical" evidence="1">
    <location>
        <begin position="60"/>
        <end position="79"/>
    </location>
</feature>
<protein>
    <submittedName>
        <fullName evidence="2">Uncharacterized protein</fullName>
    </submittedName>
</protein>
<name>A0A6C0K7S7_9ZZZZ</name>
<keyword evidence="1" id="KW-0812">Transmembrane</keyword>
<dbReference type="AlphaFoldDB" id="A0A6C0K7S7"/>
<evidence type="ECO:0000313" key="2">
    <source>
        <dbReference type="EMBL" id="QHU13493.1"/>
    </source>
</evidence>
<dbReference type="EMBL" id="MN740821">
    <property type="protein sequence ID" value="QHU13493.1"/>
    <property type="molecule type" value="Genomic_DNA"/>
</dbReference>
<reference evidence="2" key="1">
    <citation type="journal article" date="2020" name="Nature">
        <title>Giant virus diversity and host interactions through global metagenomics.</title>
        <authorList>
            <person name="Schulz F."/>
            <person name="Roux S."/>
            <person name="Paez-Espino D."/>
            <person name="Jungbluth S."/>
            <person name="Walsh D.A."/>
            <person name="Denef V.J."/>
            <person name="McMahon K.D."/>
            <person name="Konstantinidis K.T."/>
            <person name="Eloe-Fadrosh E.A."/>
            <person name="Kyrpides N.C."/>
            <person name="Woyke T."/>
        </authorList>
    </citation>
    <scope>NUCLEOTIDE SEQUENCE</scope>
    <source>
        <strain evidence="2">GVMAG-S-1101178-73</strain>
    </source>
</reference>
<evidence type="ECO:0000256" key="1">
    <source>
        <dbReference type="SAM" id="Phobius"/>
    </source>
</evidence>
<feature type="transmembrane region" description="Helical" evidence="1">
    <location>
        <begin position="24"/>
        <end position="48"/>
    </location>
</feature>
<sequence length="314" mass="35873">MSNAEVFKPNEKELKLFEQEKMDLYKGTFVVCIVYGLSAFLLLVVILFTEWGKEYIYDRFAPAVITYILGSLIIIIYLLNAIFTIRPRKIGTDMDSDANIICPDYWKLEKVPDSLKTEIMNNNINNSSSKNIIPQINRETNANLQYRCVYDNNVYGNTNELLRMKNTLADTAYPYYAGFNNFNNASNYYVAQAAKVNSSIIPEYIIKEPKKQSEHYQELKKYAMFVGAYSTSNISIFTANNSNALRVSAPEYLESATNNRGNVWKKYEDEAPLICNVVYPQVLGLLDNDTRGKNEVSCEYAKECGVSWSSLKCK</sequence>
<organism evidence="2">
    <name type="scientific">viral metagenome</name>
    <dbReference type="NCBI Taxonomy" id="1070528"/>
    <lineage>
        <taxon>unclassified sequences</taxon>
        <taxon>metagenomes</taxon>
        <taxon>organismal metagenomes</taxon>
    </lineage>
</organism>
<accession>A0A6C0K7S7</accession>
<keyword evidence="1" id="KW-1133">Transmembrane helix</keyword>